<dbReference type="EMBL" id="CP050177">
    <property type="protein sequence ID" value="QIQ01639.1"/>
    <property type="molecule type" value="Genomic_DNA"/>
</dbReference>
<keyword evidence="9" id="KW-1185">Reference proteome</keyword>
<sequence length="404" mass="41872">MSTEAYVYDAIRTPRGRGKANGALHGTKPIDLVVGLIHETRARFPGLDPAAIDDIVLGVVSPLGDQGSDIARIAAVAAGLPDTVAGVQENRFCASGLEAVNLAAAKVRSGWENLVLAGGVESMSRVPMGSDGGAWAMDPMTNLATGFAPQGIGADLIATLGGFTRRDVDEFAALSQERAATAWKEGRFRRSVVPVLDRNGLTVLDHDEHLRPGTTADTLAALKPSFAGIGEAGGFDAVVLQKYHWVEAIDHVHHAGNSSGIVDGAALVTIGSREIGERYGLTPRARIVSAAVSGSEPTIMLTGPAPASRKALAKAGLTIDDIDLVEINEAFAAVVLRFVGEMGIPLDKVNVNGGAIALGHPLGATGAMLVGTLVDELERQDKRYGLVTLCVGGGMGVATVLERL</sequence>
<dbReference type="PANTHER" id="PTHR43365:SF1">
    <property type="entry name" value="ACETYL-COA C-ACYLTRANSFERASE"/>
    <property type="match status" value="1"/>
</dbReference>
<feature type="domain" description="Thiolase C-terminal" evidence="7">
    <location>
        <begin position="282"/>
        <end position="403"/>
    </location>
</feature>
<evidence type="ECO:0000256" key="5">
    <source>
        <dbReference type="RuleBase" id="RU003557"/>
    </source>
</evidence>
<dbReference type="InterPro" id="IPR020616">
    <property type="entry name" value="Thiolase_N"/>
</dbReference>
<evidence type="ECO:0000256" key="2">
    <source>
        <dbReference type="ARBA" id="ARBA00022679"/>
    </source>
</evidence>
<dbReference type="SUPFAM" id="SSF53901">
    <property type="entry name" value="Thiolase-like"/>
    <property type="match status" value="2"/>
</dbReference>
<accession>A0A6G9GUA3</accession>
<dbReference type="AlphaFoldDB" id="A0A6G9GUA3"/>
<dbReference type="Gene3D" id="3.40.47.10">
    <property type="match status" value="2"/>
</dbReference>
<dbReference type="GO" id="GO:0003985">
    <property type="term" value="F:acetyl-CoA C-acetyltransferase activity"/>
    <property type="evidence" value="ECO:0007669"/>
    <property type="project" value="UniProtKB-EC"/>
</dbReference>
<dbReference type="CDD" id="cd00751">
    <property type="entry name" value="thiolase"/>
    <property type="match status" value="1"/>
</dbReference>
<feature type="domain" description="Thiolase N-terminal" evidence="6">
    <location>
        <begin position="6"/>
        <end position="229"/>
    </location>
</feature>
<feature type="active site" description="Proton acceptor" evidence="4">
    <location>
        <position position="390"/>
    </location>
</feature>
<dbReference type="InterPro" id="IPR020610">
    <property type="entry name" value="Thiolase_AS"/>
</dbReference>
<dbReference type="Proteomes" id="UP000501179">
    <property type="component" value="Chromosome"/>
</dbReference>
<dbReference type="KEGG" id="slia:HA039_04455"/>
<keyword evidence="3 5" id="KW-0012">Acyltransferase</keyword>
<dbReference type="EC" id="2.3.1.9" evidence="8"/>
<dbReference type="PROSITE" id="PS00737">
    <property type="entry name" value="THIOLASE_2"/>
    <property type="match status" value="1"/>
</dbReference>
<feature type="active site" description="Acyl-thioester intermediate" evidence="4">
    <location>
        <position position="93"/>
    </location>
</feature>
<proteinExistence type="inferred from homology"/>
<dbReference type="NCBIfam" id="TIGR01930">
    <property type="entry name" value="AcCoA-C-Actrans"/>
    <property type="match status" value="1"/>
</dbReference>
<evidence type="ECO:0000313" key="8">
    <source>
        <dbReference type="EMBL" id="QIQ01639.1"/>
    </source>
</evidence>
<keyword evidence="2 5" id="KW-0808">Transferase</keyword>
<evidence type="ECO:0000256" key="4">
    <source>
        <dbReference type="PIRSR" id="PIRSR000429-1"/>
    </source>
</evidence>
<organism evidence="8 9">
    <name type="scientific">Streptomyces liangshanensis</name>
    <dbReference type="NCBI Taxonomy" id="2717324"/>
    <lineage>
        <taxon>Bacteria</taxon>
        <taxon>Bacillati</taxon>
        <taxon>Actinomycetota</taxon>
        <taxon>Actinomycetes</taxon>
        <taxon>Kitasatosporales</taxon>
        <taxon>Streptomycetaceae</taxon>
        <taxon>Streptomyces</taxon>
    </lineage>
</organism>
<evidence type="ECO:0000259" key="7">
    <source>
        <dbReference type="Pfam" id="PF02803"/>
    </source>
</evidence>
<dbReference type="InterPro" id="IPR020613">
    <property type="entry name" value="Thiolase_CS"/>
</dbReference>
<feature type="active site" description="Proton acceptor" evidence="4">
    <location>
        <position position="360"/>
    </location>
</feature>
<evidence type="ECO:0000256" key="3">
    <source>
        <dbReference type="ARBA" id="ARBA00023315"/>
    </source>
</evidence>
<dbReference type="InterPro" id="IPR016039">
    <property type="entry name" value="Thiolase-like"/>
</dbReference>
<name>A0A6G9GUA3_9ACTN</name>
<evidence type="ECO:0000259" key="6">
    <source>
        <dbReference type="Pfam" id="PF00108"/>
    </source>
</evidence>
<comment type="similarity">
    <text evidence="1 5">Belongs to the thiolase-like superfamily. Thiolase family.</text>
</comment>
<evidence type="ECO:0000313" key="9">
    <source>
        <dbReference type="Proteomes" id="UP000501179"/>
    </source>
</evidence>
<dbReference type="Pfam" id="PF02803">
    <property type="entry name" value="Thiolase_C"/>
    <property type="match status" value="1"/>
</dbReference>
<dbReference type="NCBIfam" id="NF006090">
    <property type="entry name" value="PRK08242.1"/>
    <property type="match status" value="1"/>
</dbReference>
<dbReference type="PROSITE" id="PS00099">
    <property type="entry name" value="THIOLASE_3"/>
    <property type="match status" value="1"/>
</dbReference>
<dbReference type="PIRSF" id="PIRSF000429">
    <property type="entry name" value="Ac-CoA_Ac_transf"/>
    <property type="match status" value="1"/>
</dbReference>
<protein>
    <submittedName>
        <fullName evidence="8">Acetyl-CoA C-acetyltransferase</fullName>
        <ecNumber evidence="8">2.3.1.9</ecNumber>
    </submittedName>
</protein>
<reference evidence="8 9" key="1">
    <citation type="submission" date="2020-03" db="EMBL/GenBank/DDBJ databases">
        <title>A novel species.</title>
        <authorList>
            <person name="Gao J."/>
        </authorList>
    </citation>
    <scope>NUCLEOTIDE SEQUENCE [LARGE SCALE GENOMIC DNA]</scope>
    <source>
        <strain evidence="8 9">QMT-12</strain>
    </source>
</reference>
<dbReference type="PANTHER" id="PTHR43365">
    <property type="entry name" value="BLR7806 PROTEIN"/>
    <property type="match status" value="1"/>
</dbReference>
<dbReference type="RefSeq" id="WP_167024072.1">
    <property type="nucleotide sequence ID" value="NZ_CP050177.1"/>
</dbReference>
<gene>
    <name evidence="8" type="ORF">HA039_04455</name>
</gene>
<dbReference type="Pfam" id="PF00108">
    <property type="entry name" value="Thiolase_N"/>
    <property type="match status" value="1"/>
</dbReference>
<dbReference type="InterPro" id="IPR002155">
    <property type="entry name" value="Thiolase"/>
</dbReference>
<dbReference type="InterPro" id="IPR020617">
    <property type="entry name" value="Thiolase_C"/>
</dbReference>
<evidence type="ECO:0000256" key="1">
    <source>
        <dbReference type="ARBA" id="ARBA00010982"/>
    </source>
</evidence>